<evidence type="ECO:0000313" key="6">
    <source>
        <dbReference type="EMBL" id="CUG06126.1"/>
    </source>
</evidence>
<feature type="compositionally biased region" description="Pro residues" evidence="3">
    <location>
        <begin position="507"/>
        <end position="538"/>
    </location>
</feature>
<dbReference type="Gene3D" id="1.25.10.10">
    <property type="entry name" value="Leucine-rich Repeat Variant"/>
    <property type="match status" value="1"/>
</dbReference>
<reference evidence="7" key="1">
    <citation type="submission" date="2015-09" db="EMBL/GenBank/DDBJ databases">
        <authorList>
            <consortium name="Pathogen Informatics"/>
        </authorList>
    </citation>
    <scope>NUCLEOTIDE SEQUENCE [LARGE SCALE GENOMIC DNA]</scope>
    <source>
        <strain evidence="7">Lake Konstanz</strain>
    </source>
</reference>
<dbReference type="InterPro" id="IPR014768">
    <property type="entry name" value="GBD/FH3_dom"/>
</dbReference>
<proteinExistence type="predicted"/>
<dbReference type="PROSITE" id="PS51232">
    <property type="entry name" value="GBD_FH3"/>
    <property type="match status" value="1"/>
</dbReference>
<feature type="region of interest" description="Disordered" evidence="3">
    <location>
        <begin position="372"/>
        <end position="474"/>
    </location>
</feature>
<dbReference type="Proteomes" id="UP000051952">
    <property type="component" value="Unassembled WGS sequence"/>
</dbReference>
<keyword evidence="2" id="KW-0175">Coiled coil</keyword>
<dbReference type="Gene3D" id="1.20.58.2220">
    <property type="entry name" value="Formin, FH2 domain"/>
    <property type="match status" value="1"/>
</dbReference>
<evidence type="ECO:0000256" key="3">
    <source>
        <dbReference type="SAM" id="MobiDB-lite"/>
    </source>
</evidence>
<keyword evidence="1" id="KW-0009">Actin-binding</keyword>
<dbReference type="SUPFAM" id="SSF48371">
    <property type="entry name" value="ARM repeat"/>
    <property type="match status" value="1"/>
</dbReference>
<dbReference type="EMBL" id="CYKH01000563">
    <property type="protein sequence ID" value="CUG06126.1"/>
    <property type="molecule type" value="Genomic_DNA"/>
</dbReference>
<dbReference type="PANTHER" id="PTHR45920">
    <property type="entry name" value="FORMIN HOMOLOGY 2 DOMAIN CONTAINING, ISOFORM I"/>
    <property type="match status" value="1"/>
</dbReference>
<feature type="domain" description="FH2" evidence="5">
    <location>
        <begin position="556"/>
        <end position="955"/>
    </location>
</feature>
<dbReference type="Pfam" id="PF24959">
    <property type="entry name" value="FH3_FHOD1-3"/>
    <property type="match status" value="1"/>
</dbReference>
<dbReference type="InterPro" id="IPR015425">
    <property type="entry name" value="FH2_Formin"/>
</dbReference>
<dbReference type="InterPro" id="IPR042201">
    <property type="entry name" value="FH2_Formin_sf"/>
</dbReference>
<dbReference type="VEuPathDB" id="TriTrypDB:BSAL_71720"/>
<feature type="compositionally biased region" description="Low complexity" evidence="3">
    <location>
        <begin position="539"/>
        <end position="549"/>
    </location>
</feature>
<name>A0A0S4IWP2_BODSA</name>
<protein>
    <submittedName>
        <fullName evidence="6">Formin-like protein, putative</fullName>
    </submittedName>
</protein>
<dbReference type="InterPro" id="IPR016024">
    <property type="entry name" value="ARM-type_fold"/>
</dbReference>
<feature type="coiled-coil region" evidence="2">
    <location>
        <begin position="242"/>
        <end position="293"/>
    </location>
</feature>
<feature type="non-terminal residue" evidence="6">
    <location>
        <position position="1"/>
    </location>
</feature>
<dbReference type="SMART" id="SM00498">
    <property type="entry name" value="FH2"/>
    <property type="match status" value="1"/>
</dbReference>
<accession>A0A0S4IWP2</accession>
<dbReference type="OrthoDB" id="1668162at2759"/>
<dbReference type="GO" id="GO:0030866">
    <property type="term" value="P:cortical actin cytoskeleton organization"/>
    <property type="evidence" value="ECO:0007669"/>
    <property type="project" value="TreeGrafter"/>
</dbReference>
<evidence type="ECO:0000259" key="4">
    <source>
        <dbReference type="PROSITE" id="PS51232"/>
    </source>
</evidence>
<dbReference type="PANTHER" id="PTHR45920:SF7">
    <property type="entry name" value="FORMIN-G"/>
    <property type="match status" value="1"/>
</dbReference>
<gene>
    <name evidence="6" type="ORF">BSAL_71720</name>
</gene>
<feature type="compositionally biased region" description="Gly residues" evidence="3">
    <location>
        <begin position="445"/>
        <end position="468"/>
    </location>
</feature>
<dbReference type="InterPro" id="IPR056771">
    <property type="entry name" value="FH3_FHOD1-3-like"/>
</dbReference>
<organism evidence="6 7">
    <name type="scientific">Bodo saltans</name>
    <name type="common">Flagellated protozoan</name>
    <dbReference type="NCBI Taxonomy" id="75058"/>
    <lineage>
        <taxon>Eukaryota</taxon>
        <taxon>Discoba</taxon>
        <taxon>Euglenozoa</taxon>
        <taxon>Kinetoplastea</taxon>
        <taxon>Metakinetoplastina</taxon>
        <taxon>Eubodonida</taxon>
        <taxon>Bodonidae</taxon>
        <taxon>Bodo</taxon>
    </lineage>
</organism>
<dbReference type="GO" id="GO:0051015">
    <property type="term" value="F:actin filament binding"/>
    <property type="evidence" value="ECO:0007669"/>
    <property type="project" value="TreeGrafter"/>
</dbReference>
<dbReference type="InterPro" id="IPR011989">
    <property type="entry name" value="ARM-like"/>
</dbReference>
<dbReference type="GO" id="GO:0005856">
    <property type="term" value="C:cytoskeleton"/>
    <property type="evidence" value="ECO:0007669"/>
    <property type="project" value="TreeGrafter"/>
</dbReference>
<evidence type="ECO:0000256" key="1">
    <source>
        <dbReference type="ARBA" id="ARBA00023203"/>
    </source>
</evidence>
<dbReference type="PROSITE" id="PS51444">
    <property type="entry name" value="FH2"/>
    <property type="match status" value="1"/>
</dbReference>
<evidence type="ECO:0000259" key="5">
    <source>
        <dbReference type="PROSITE" id="PS51444"/>
    </source>
</evidence>
<sequence length="967" mass="105774">SCWMADNSATATSVKEAIDILLYDDPQGMRKRKLLFELQTSVAKTEFAEQFLEEDGLTIVLQQIKNTTGNVQGALLSVLRGLLVYVNAMDQVAESPDLVDKIYGLLVPPPDGTPISLSVAKPTLEILIVICGMLDQGHKLINQAAKRRIGVGVQPYSPLINLLSSNDLLTVHNTLLLMNILLKKKRESSELKAKKLVFRWKECGLMNLLTPLTTTEEREVQKQLTILQRGCNITIPGSWEEASKYKTQFEEMRRRCDAATEALYTFQQQQSKMRLLKAELARAQETVKTLSAALPSLSTQYHPSRRFADGGGLPAIALASNQLEPIDSTNAGRTISEARKKIFEQFVSAPDLRGEVEQIIVSRNLIPAGAFQSAARRGGASGRRGRRHYDANDDDDMGVPSDDDLPPPDDDDLPPPEDDDLPPPEDDDLPPPPEDDEDAPPPGGAHRGGIASGAGGASQSGGMEGHGAYGNQSAAAGSAHAGLGESVAEVADAYSAPQASPVAAGGAPPPPPPPGRPGAPPPPPPPPGKKGGIPPPPGARGVPGAAAGPSKPSREFFKGPAPTKKMKPLHWDKIELKDDAGVSVWHRIYNGTACDTTFNYEEFETMYSQKEVEVKKVEPKPKKLLLLEEGVHRNLSIVLHKLPSIPNVQRALLELDDQTLGREALIAMLAQAPPDEVKRSFLNNANKKPEDDYEPQEKFMAMMIAMPEYKRRVSAWLFTLEWPDNVQAVLKPLDRLQQAMDAILKSEHLPHFLGLLLGFGNMMNYGDARKGNAGAIQLALFGRLELTKDNRGKTSLLSHLINAVKAAKPEAIQAFCDEMKPIQSNLNQVKWDDVEKSVDEAKRAVNIFNNQVTGVKKTLIEMGADAEDPFIPRMAEFHLRATAELDQVLQNFEILKTTHQQALLYFAIYDAKKKPEEYFSELIPFVDKVRKAAVDMAKEARRTTKKGQKLGEGGLSDVVGKLQEQIV</sequence>
<evidence type="ECO:0000313" key="7">
    <source>
        <dbReference type="Proteomes" id="UP000051952"/>
    </source>
</evidence>
<keyword evidence="7" id="KW-1185">Reference proteome</keyword>
<dbReference type="SUPFAM" id="SSF101447">
    <property type="entry name" value="Formin homology 2 domain (FH2 domain)"/>
    <property type="match status" value="1"/>
</dbReference>
<dbReference type="GO" id="GO:0005737">
    <property type="term" value="C:cytoplasm"/>
    <property type="evidence" value="ECO:0007669"/>
    <property type="project" value="TreeGrafter"/>
</dbReference>
<feature type="domain" description="GBD/FH3" evidence="4">
    <location>
        <begin position="1"/>
        <end position="334"/>
    </location>
</feature>
<evidence type="ECO:0000256" key="2">
    <source>
        <dbReference type="SAM" id="Coils"/>
    </source>
</evidence>
<feature type="compositionally biased region" description="Acidic residues" evidence="3">
    <location>
        <begin position="392"/>
        <end position="439"/>
    </location>
</feature>
<feature type="region of interest" description="Disordered" evidence="3">
    <location>
        <begin position="497"/>
        <end position="564"/>
    </location>
</feature>
<dbReference type="AlphaFoldDB" id="A0A0S4IWP2"/>
<dbReference type="OMA" id="KKYLNWP"/>
<dbReference type="Pfam" id="PF02181">
    <property type="entry name" value="FH2"/>
    <property type="match status" value="1"/>
</dbReference>